<dbReference type="InterPro" id="IPR018357">
    <property type="entry name" value="Hexapep_transf_CS"/>
</dbReference>
<dbReference type="Gene3D" id="2.160.10.10">
    <property type="entry name" value="Hexapeptide repeat proteins"/>
    <property type="match status" value="1"/>
</dbReference>
<reference evidence="6" key="1">
    <citation type="submission" date="2020-10" db="EMBL/GenBank/DDBJ databases">
        <authorList>
            <person name="Gilroy R."/>
        </authorList>
    </citation>
    <scope>NUCLEOTIDE SEQUENCE</scope>
    <source>
        <strain evidence="6">CHK190-19873</strain>
    </source>
</reference>
<dbReference type="SUPFAM" id="SSF51161">
    <property type="entry name" value="Trimeric LpxA-like enzymes"/>
    <property type="match status" value="1"/>
</dbReference>
<evidence type="ECO:0000256" key="4">
    <source>
        <dbReference type="ARBA" id="ARBA00023315"/>
    </source>
</evidence>
<dbReference type="Pfam" id="PF00132">
    <property type="entry name" value="Hexapep"/>
    <property type="match status" value="1"/>
</dbReference>
<proteinExistence type="inferred from homology"/>
<comment type="similarity">
    <text evidence="1">Belongs to the transferase hexapeptide repeat family.</text>
</comment>
<sequence length="207" mass="22688">MTELEKKQSQRIYDARDPELRKQQNRAKELVRQYNDIPAENTEERAHILAELLGTFGKNVRVNQPVYVDYGYNIHLNDNSFVNMHCTLLDTAPIVIGECTMVGPDVKIYTAMHPLSGAERFWHQPDGTAVIKTQAAPVHIGSYTWIGGGSIILPGVTIGDNVVIGAGSVVTHSIPDNAVACGNPCKVRKWNPPLGQKDEESGKAAVS</sequence>
<dbReference type="CDD" id="cd03357">
    <property type="entry name" value="LbH_MAT_GAT"/>
    <property type="match status" value="1"/>
</dbReference>
<keyword evidence="2" id="KW-0808">Transferase</keyword>
<dbReference type="PROSITE" id="PS00101">
    <property type="entry name" value="HEXAPEP_TRANSFERASES"/>
    <property type="match status" value="1"/>
</dbReference>
<keyword evidence="3" id="KW-0677">Repeat</keyword>
<comment type="caution">
    <text evidence="6">The sequence shown here is derived from an EMBL/GenBank/DDBJ whole genome shotgun (WGS) entry which is preliminary data.</text>
</comment>
<dbReference type="PANTHER" id="PTHR23416">
    <property type="entry name" value="SIALIC ACID SYNTHASE-RELATED"/>
    <property type="match status" value="1"/>
</dbReference>
<evidence type="ECO:0000256" key="1">
    <source>
        <dbReference type="ARBA" id="ARBA00007274"/>
    </source>
</evidence>
<organism evidence="6 7">
    <name type="scientific">Candidatus Limivivens intestinipullorum</name>
    <dbReference type="NCBI Taxonomy" id="2840858"/>
    <lineage>
        <taxon>Bacteria</taxon>
        <taxon>Bacillati</taxon>
        <taxon>Bacillota</taxon>
        <taxon>Clostridia</taxon>
        <taxon>Lachnospirales</taxon>
        <taxon>Lachnospiraceae</taxon>
        <taxon>Lachnospiraceae incertae sedis</taxon>
        <taxon>Candidatus Limivivens</taxon>
    </lineage>
</organism>
<dbReference type="SMART" id="SM01266">
    <property type="entry name" value="Mac"/>
    <property type="match status" value="1"/>
</dbReference>
<name>A0A9D1JL37_9FIRM</name>
<feature type="domain" description="Maltose/galactoside acetyltransferase" evidence="5">
    <location>
        <begin position="4"/>
        <end position="58"/>
    </location>
</feature>
<gene>
    <name evidence="6" type="ORF">IAB44_12560</name>
</gene>
<dbReference type="GO" id="GO:0016407">
    <property type="term" value="F:acetyltransferase activity"/>
    <property type="evidence" value="ECO:0007669"/>
    <property type="project" value="InterPro"/>
</dbReference>
<dbReference type="FunFam" id="2.160.10.10:FF:000025">
    <property type="entry name" value="Hexapeptide-repeat containing-acetyltransferase"/>
    <property type="match status" value="1"/>
</dbReference>
<dbReference type="GO" id="GO:0008374">
    <property type="term" value="F:O-acyltransferase activity"/>
    <property type="evidence" value="ECO:0007669"/>
    <property type="project" value="TreeGrafter"/>
</dbReference>
<evidence type="ECO:0000313" key="6">
    <source>
        <dbReference type="EMBL" id="HIS32358.1"/>
    </source>
</evidence>
<dbReference type="PANTHER" id="PTHR23416:SF23">
    <property type="entry name" value="ACETYLTRANSFERASE C18B11.09C-RELATED"/>
    <property type="match status" value="1"/>
</dbReference>
<dbReference type="EMBL" id="DVIQ01000076">
    <property type="protein sequence ID" value="HIS32358.1"/>
    <property type="molecule type" value="Genomic_DNA"/>
</dbReference>
<dbReference type="InterPro" id="IPR051159">
    <property type="entry name" value="Hexapeptide_acetyltransf"/>
</dbReference>
<evidence type="ECO:0000256" key="3">
    <source>
        <dbReference type="ARBA" id="ARBA00022737"/>
    </source>
</evidence>
<evidence type="ECO:0000259" key="5">
    <source>
        <dbReference type="SMART" id="SM01266"/>
    </source>
</evidence>
<keyword evidence="4" id="KW-0012">Acyltransferase</keyword>
<evidence type="ECO:0000313" key="7">
    <source>
        <dbReference type="Proteomes" id="UP000823935"/>
    </source>
</evidence>
<reference evidence="6" key="2">
    <citation type="journal article" date="2021" name="PeerJ">
        <title>Extensive microbial diversity within the chicken gut microbiome revealed by metagenomics and culture.</title>
        <authorList>
            <person name="Gilroy R."/>
            <person name="Ravi A."/>
            <person name="Getino M."/>
            <person name="Pursley I."/>
            <person name="Horton D.L."/>
            <person name="Alikhan N.F."/>
            <person name="Baker D."/>
            <person name="Gharbi K."/>
            <person name="Hall N."/>
            <person name="Watson M."/>
            <person name="Adriaenssens E.M."/>
            <person name="Foster-Nyarko E."/>
            <person name="Jarju S."/>
            <person name="Secka A."/>
            <person name="Antonio M."/>
            <person name="Oren A."/>
            <person name="Chaudhuri R.R."/>
            <person name="La Ragione R."/>
            <person name="Hildebrand F."/>
            <person name="Pallen M.J."/>
        </authorList>
    </citation>
    <scope>NUCLEOTIDE SEQUENCE</scope>
    <source>
        <strain evidence="6">CHK190-19873</strain>
    </source>
</reference>
<dbReference type="InterPro" id="IPR001451">
    <property type="entry name" value="Hexapep"/>
</dbReference>
<dbReference type="InterPro" id="IPR024688">
    <property type="entry name" value="Mac_dom"/>
</dbReference>
<dbReference type="InterPro" id="IPR011004">
    <property type="entry name" value="Trimer_LpxA-like_sf"/>
</dbReference>
<dbReference type="Pfam" id="PF12464">
    <property type="entry name" value="Mac"/>
    <property type="match status" value="1"/>
</dbReference>
<dbReference type="Proteomes" id="UP000823935">
    <property type="component" value="Unassembled WGS sequence"/>
</dbReference>
<accession>A0A9D1JL37</accession>
<evidence type="ECO:0000256" key="2">
    <source>
        <dbReference type="ARBA" id="ARBA00022679"/>
    </source>
</evidence>
<protein>
    <submittedName>
        <fullName evidence="6">Sugar O-acetyltransferase</fullName>
    </submittedName>
</protein>
<dbReference type="AlphaFoldDB" id="A0A9D1JL37"/>